<reference evidence="6" key="1">
    <citation type="submission" date="2012-12" db="EMBL/GenBank/DDBJ databases">
        <authorList>
            <person name="Hellsten U."/>
            <person name="Grimwood J."/>
            <person name="Chapman J.A."/>
            <person name="Shapiro H."/>
            <person name="Aerts A."/>
            <person name="Otillar R.P."/>
            <person name="Terry A.Y."/>
            <person name="Boore J.L."/>
            <person name="Simakov O."/>
            <person name="Marletaz F."/>
            <person name="Cho S.-J."/>
            <person name="Edsinger-Gonzales E."/>
            <person name="Havlak P."/>
            <person name="Kuo D.-H."/>
            <person name="Larsson T."/>
            <person name="Lv J."/>
            <person name="Arendt D."/>
            <person name="Savage R."/>
            <person name="Osoegawa K."/>
            <person name="de Jong P."/>
            <person name="Lindberg D.R."/>
            <person name="Seaver E.C."/>
            <person name="Weisblat D.A."/>
            <person name="Putnam N.H."/>
            <person name="Grigoriev I.V."/>
            <person name="Rokhsar D.S."/>
        </authorList>
    </citation>
    <scope>NUCLEOTIDE SEQUENCE</scope>
    <source>
        <strain evidence="6">I ESC-2004</strain>
    </source>
</reference>
<reference evidence="4 6" key="2">
    <citation type="journal article" date="2013" name="Nature">
        <title>Insights into bilaterian evolution from three spiralian genomes.</title>
        <authorList>
            <person name="Simakov O."/>
            <person name="Marletaz F."/>
            <person name="Cho S.J."/>
            <person name="Edsinger-Gonzales E."/>
            <person name="Havlak P."/>
            <person name="Hellsten U."/>
            <person name="Kuo D.H."/>
            <person name="Larsson T."/>
            <person name="Lv J."/>
            <person name="Arendt D."/>
            <person name="Savage R."/>
            <person name="Osoegawa K."/>
            <person name="de Jong P."/>
            <person name="Grimwood J."/>
            <person name="Chapman J.A."/>
            <person name="Shapiro H."/>
            <person name="Aerts A."/>
            <person name="Otillar R.P."/>
            <person name="Terry A.Y."/>
            <person name="Boore J.L."/>
            <person name="Grigoriev I.V."/>
            <person name="Lindberg D.R."/>
            <person name="Seaver E.C."/>
            <person name="Weisblat D.A."/>
            <person name="Putnam N.H."/>
            <person name="Rokhsar D.S."/>
        </authorList>
    </citation>
    <scope>NUCLEOTIDE SEQUENCE</scope>
    <source>
        <strain evidence="4 6">I ESC-2004</strain>
    </source>
</reference>
<dbReference type="EMBL" id="KB296704">
    <property type="protein sequence ID" value="ELU11386.1"/>
    <property type="molecule type" value="Genomic_DNA"/>
</dbReference>
<sequence length="226" mass="25430">MTYKKVLIPVGILLGACIGVYFTYFHRPPTSDILAANRQRREHIPDMAGPGMSKLDDDYEYSDGEDDDDVTDFGEGPEAAKLSARRWLKFMDANDLVSIGELYDRCEGDSKIMLGKVAMVPDPVRGGIMARTYLNTTLKKEVSGGEMYIECSYNGKELYSNHWDLCTVEEGMDDRIIFCPIGVGKQKFVKNLEIPSYLPKGRYTTKAWLTNQDEDILGCAFSDFTI</sequence>
<feature type="region of interest" description="Disordered" evidence="1">
    <location>
        <begin position="45"/>
        <end position="75"/>
    </location>
</feature>
<dbReference type="OrthoDB" id="5970827at2759"/>
<dbReference type="SMART" id="SM00737">
    <property type="entry name" value="ML"/>
    <property type="match status" value="1"/>
</dbReference>
<keyword evidence="6" id="KW-1185">Reference proteome</keyword>
<dbReference type="STRING" id="283909.R7V4U8"/>
<gene>
    <name evidence="4" type="ORF">CAPTEDRAFT_221728</name>
</gene>
<dbReference type="SUPFAM" id="SSF81296">
    <property type="entry name" value="E set domains"/>
    <property type="match status" value="1"/>
</dbReference>
<dbReference type="EnsemblMetazoa" id="CapteT221728">
    <property type="protein sequence ID" value="CapteP221728"/>
    <property type="gene ID" value="CapteG221728"/>
</dbReference>
<dbReference type="InterPro" id="IPR014756">
    <property type="entry name" value="Ig_E-set"/>
</dbReference>
<dbReference type="AlphaFoldDB" id="R7V4U8"/>
<dbReference type="Pfam" id="PF02221">
    <property type="entry name" value="E1_DerP2_DerF2"/>
    <property type="match status" value="1"/>
</dbReference>
<dbReference type="PROSITE" id="PS51257">
    <property type="entry name" value="PROKAR_LIPOPROTEIN"/>
    <property type="match status" value="1"/>
</dbReference>
<dbReference type="HOGENOM" id="CLU_1225806_0_0_1"/>
<keyword evidence="2" id="KW-0472">Membrane</keyword>
<feature type="domain" description="MD-2-related lipid-recognition" evidence="3">
    <location>
        <begin position="103"/>
        <end position="224"/>
    </location>
</feature>
<evidence type="ECO:0000259" key="3">
    <source>
        <dbReference type="SMART" id="SM00737"/>
    </source>
</evidence>
<protein>
    <recommendedName>
        <fullName evidence="3">MD-2-related lipid-recognition domain-containing protein</fullName>
    </recommendedName>
</protein>
<organism evidence="4">
    <name type="scientific">Capitella teleta</name>
    <name type="common">Polychaete worm</name>
    <dbReference type="NCBI Taxonomy" id="283909"/>
    <lineage>
        <taxon>Eukaryota</taxon>
        <taxon>Metazoa</taxon>
        <taxon>Spiralia</taxon>
        <taxon>Lophotrochozoa</taxon>
        <taxon>Annelida</taxon>
        <taxon>Polychaeta</taxon>
        <taxon>Sedentaria</taxon>
        <taxon>Scolecida</taxon>
        <taxon>Capitellidae</taxon>
        <taxon>Capitella</taxon>
    </lineage>
</organism>
<feature type="transmembrane region" description="Helical" evidence="2">
    <location>
        <begin position="6"/>
        <end position="24"/>
    </location>
</feature>
<feature type="compositionally biased region" description="Acidic residues" evidence="1">
    <location>
        <begin position="57"/>
        <end position="72"/>
    </location>
</feature>
<evidence type="ECO:0000313" key="5">
    <source>
        <dbReference type="EnsemblMetazoa" id="CapteP221728"/>
    </source>
</evidence>
<proteinExistence type="predicted"/>
<evidence type="ECO:0000256" key="2">
    <source>
        <dbReference type="SAM" id="Phobius"/>
    </source>
</evidence>
<dbReference type="Proteomes" id="UP000014760">
    <property type="component" value="Unassembled WGS sequence"/>
</dbReference>
<dbReference type="OMA" id="NATWEND"/>
<dbReference type="InterPro" id="IPR003172">
    <property type="entry name" value="ML_dom"/>
</dbReference>
<name>R7V4U8_CAPTE</name>
<dbReference type="EMBL" id="AMQN01005733">
    <property type="status" value="NOT_ANNOTATED_CDS"/>
    <property type="molecule type" value="Genomic_DNA"/>
</dbReference>
<keyword evidence="2" id="KW-1133">Transmembrane helix</keyword>
<keyword evidence="2" id="KW-0812">Transmembrane</keyword>
<accession>R7V4U8</accession>
<evidence type="ECO:0000256" key="1">
    <source>
        <dbReference type="SAM" id="MobiDB-lite"/>
    </source>
</evidence>
<evidence type="ECO:0000313" key="4">
    <source>
        <dbReference type="EMBL" id="ELU11386.1"/>
    </source>
</evidence>
<evidence type="ECO:0000313" key="6">
    <source>
        <dbReference type="Proteomes" id="UP000014760"/>
    </source>
</evidence>
<reference evidence="5" key="3">
    <citation type="submission" date="2015-06" db="UniProtKB">
        <authorList>
            <consortium name="EnsemblMetazoa"/>
        </authorList>
    </citation>
    <scope>IDENTIFICATION</scope>
</reference>